<organism evidence="1 2">
    <name type="scientific">Ensete ventricosum</name>
    <name type="common">Abyssinian banana</name>
    <name type="synonym">Musa ensete</name>
    <dbReference type="NCBI Taxonomy" id="4639"/>
    <lineage>
        <taxon>Eukaryota</taxon>
        <taxon>Viridiplantae</taxon>
        <taxon>Streptophyta</taxon>
        <taxon>Embryophyta</taxon>
        <taxon>Tracheophyta</taxon>
        <taxon>Spermatophyta</taxon>
        <taxon>Magnoliopsida</taxon>
        <taxon>Liliopsida</taxon>
        <taxon>Zingiberales</taxon>
        <taxon>Musaceae</taxon>
        <taxon>Ensete</taxon>
    </lineage>
</organism>
<dbReference type="EMBL" id="JAQQAF010000003">
    <property type="protein sequence ID" value="KAJ8498820.1"/>
    <property type="molecule type" value="Genomic_DNA"/>
</dbReference>
<sequence length="87" mass="9866">MEAAAIPGGRSEVSPTTREPARASLWNAHGFVLTSPRLFLLKQKLNLASKSHTLFPLSSLSTYYFPSLLELELQHLKETHRQLLEHR</sequence>
<reference evidence="1 2" key="1">
    <citation type="submission" date="2022-12" db="EMBL/GenBank/DDBJ databases">
        <title>Chromosome-scale assembly of the Ensete ventricosum genome.</title>
        <authorList>
            <person name="Dussert Y."/>
            <person name="Stocks J."/>
            <person name="Wendawek A."/>
            <person name="Woldeyes F."/>
            <person name="Nichols R.A."/>
            <person name="Borrell J.S."/>
        </authorList>
    </citation>
    <scope>NUCLEOTIDE SEQUENCE [LARGE SCALE GENOMIC DNA]</scope>
    <source>
        <strain evidence="2">cv. Maze</strain>
        <tissue evidence="1">Seeds</tissue>
    </source>
</reference>
<name>A0AAV8PR93_ENSVE</name>
<dbReference type="AlphaFoldDB" id="A0AAV8PR93"/>
<accession>A0AAV8PR93</accession>
<protein>
    <submittedName>
        <fullName evidence="1">Uncharacterized protein</fullName>
    </submittedName>
</protein>
<evidence type="ECO:0000313" key="2">
    <source>
        <dbReference type="Proteomes" id="UP001222027"/>
    </source>
</evidence>
<dbReference type="Proteomes" id="UP001222027">
    <property type="component" value="Unassembled WGS sequence"/>
</dbReference>
<gene>
    <name evidence="1" type="ORF">OPV22_009372</name>
</gene>
<keyword evidence="2" id="KW-1185">Reference proteome</keyword>
<evidence type="ECO:0000313" key="1">
    <source>
        <dbReference type="EMBL" id="KAJ8498820.1"/>
    </source>
</evidence>
<proteinExistence type="predicted"/>
<comment type="caution">
    <text evidence="1">The sequence shown here is derived from an EMBL/GenBank/DDBJ whole genome shotgun (WGS) entry which is preliminary data.</text>
</comment>